<evidence type="ECO:0000256" key="1">
    <source>
        <dbReference type="ARBA" id="ARBA00023002"/>
    </source>
</evidence>
<evidence type="ECO:0000313" key="5">
    <source>
        <dbReference type="Proteomes" id="UP001498398"/>
    </source>
</evidence>
<dbReference type="Pfam" id="PF01370">
    <property type="entry name" value="Epimerase"/>
    <property type="match status" value="1"/>
</dbReference>
<dbReference type="InterPro" id="IPR036291">
    <property type="entry name" value="NAD(P)-bd_dom_sf"/>
</dbReference>
<comment type="caution">
    <text evidence="4">The sequence shown here is derived from an EMBL/GenBank/DDBJ whole genome shotgun (WGS) entry which is preliminary data.</text>
</comment>
<sequence length="361" mass="39793">MPTVPVGSKILVSGANGFIAVWIVRTLLEKGFVVRGTVRSGKKGEYLRNLFKGYGDRFETVIVEDITEVHGAFDEAVKGVDAIEHTASPVDFKVEDPQEYIKPAVHGTIGVLESALKYGKNSVKRIVITSSTATIVKPVSEPTILSEEDWNNFSVKEVEEKGRDAPGQAKYRASKTLAEKAAWAFYTEHKSQIPWDLVVINPPFVFGPSIQEVPNLSALGISASEWYERVVTGSKDAEGASNWVDVRDLAEAHVRALEREEAAAERIIVSAGPYKWQEWLDIVNSFNPSPIPSHPNLPEGNPESNDKVYLLEYDASKAARVLGMIPGREGASLGLTGDKVRYRTMEECARDMLADFESKGW</sequence>
<dbReference type="Proteomes" id="UP001498398">
    <property type="component" value="Unassembled WGS sequence"/>
</dbReference>
<dbReference type="InterPro" id="IPR001509">
    <property type="entry name" value="Epimerase_deHydtase"/>
</dbReference>
<dbReference type="InterPro" id="IPR050425">
    <property type="entry name" value="NAD(P)_dehydrat-like"/>
</dbReference>
<name>A0ABR1K6Q9_9AGAR</name>
<organism evidence="4 5">
    <name type="scientific">Marasmiellus scandens</name>
    <dbReference type="NCBI Taxonomy" id="2682957"/>
    <lineage>
        <taxon>Eukaryota</taxon>
        <taxon>Fungi</taxon>
        <taxon>Dikarya</taxon>
        <taxon>Basidiomycota</taxon>
        <taxon>Agaricomycotina</taxon>
        <taxon>Agaricomycetes</taxon>
        <taxon>Agaricomycetidae</taxon>
        <taxon>Agaricales</taxon>
        <taxon>Marasmiineae</taxon>
        <taxon>Omphalotaceae</taxon>
        <taxon>Marasmiellus</taxon>
    </lineage>
</organism>
<evidence type="ECO:0000259" key="3">
    <source>
        <dbReference type="Pfam" id="PF01370"/>
    </source>
</evidence>
<dbReference type="EMBL" id="JBANRG010000001">
    <property type="protein sequence ID" value="KAK7472040.1"/>
    <property type="molecule type" value="Genomic_DNA"/>
</dbReference>
<dbReference type="PANTHER" id="PTHR10366:SF564">
    <property type="entry name" value="STEROL-4-ALPHA-CARBOXYLATE 3-DEHYDROGENASE, DECARBOXYLATING"/>
    <property type="match status" value="1"/>
</dbReference>
<dbReference type="SUPFAM" id="SSF51735">
    <property type="entry name" value="NAD(P)-binding Rossmann-fold domains"/>
    <property type="match status" value="1"/>
</dbReference>
<keyword evidence="5" id="KW-1185">Reference proteome</keyword>
<dbReference type="PROSITE" id="PS00092">
    <property type="entry name" value="N6_MTASE"/>
    <property type="match status" value="1"/>
</dbReference>
<dbReference type="InterPro" id="IPR002052">
    <property type="entry name" value="DNA_methylase_N6_adenine_CS"/>
</dbReference>
<proteinExistence type="inferred from homology"/>
<accession>A0ABR1K6Q9</accession>
<dbReference type="Gene3D" id="3.40.50.720">
    <property type="entry name" value="NAD(P)-binding Rossmann-like Domain"/>
    <property type="match status" value="1"/>
</dbReference>
<keyword evidence="1" id="KW-0560">Oxidoreductase</keyword>
<comment type="similarity">
    <text evidence="2">Belongs to the NAD(P)-dependent epimerase/dehydratase family. Dihydroflavonol-4-reductase subfamily.</text>
</comment>
<gene>
    <name evidence="4" type="ORF">VKT23_000151</name>
</gene>
<feature type="domain" description="NAD-dependent epimerase/dehydratase" evidence="3">
    <location>
        <begin position="10"/>
        <end position="265"/>
    </location>
</feature>
<evidence type="ECO:0000256" key="2">
    <source>
        <dbReference type="ARBA" id="ARBA00023445"/>
    </source>
</evidence>
<reference evidence="4 5" key="1">
    <citation type="submission" date="2024-01" db="EMBL/GenBank/DDBJ databases">
        <title>A draft genome for the cacao thread blight pathogen Marasmiellus scandens.</title>
        <authorList>
            <person name="Baruah I.K."/>
            <person name="Leung J."/>
            <person name="Bukari Y."/>
            <person name="Amoako-Attah I."/>
            <person name="Meinhardt L.W."/>
            <person name="Bailey B.A."/>
            <person name="Cohen S.P."/>
        </authorList>
    </citation>
    <scope>NUCLEOTIDE SEQUENCE [LARGE SCALE GENOMIC DNA]</scope>
    <source>
        <strain evidence="4 5">GH-19</strain>
    </source>
</reference>
<dbReference type="PANTHER" id="PTHR10366">
    <property type="entry name" value="NAD DEPENDENT EPIMERASE/DEHYDRATASE"/>
    <property type="match status" value="1"/>
</dbReference>
<evidence type="ECO:0000313" key="4">
    <source>
        <dbReference type="EMBL" id="KAK7472040.1"/>
    </source>
</evidence>
<protein>
    <recommendedName>
        <fullName evidence="3">NAD-dependent epimerase/dehydratase domain-containing protein</fullName>
    </recommendedName>
</protein>